<dbReference type="EMBL" id="JBBWRZ010000007">
    <property type="protein sequence ID" value="KAK8232439.1"/>
    <property type="molecule type" value="Genomic_DNA"/>
</dbReference>
<evidence type="ECO:0000256" key="3">
    <source>
        <dbReference type="ARBA" id="ARBA00022833"/>
    </source>
</evidence>
<dbReference type="SUPFAM" id="SSF144232">
    <property type="entry name" value="HIT/MYND zinc finger-like"/>
    <property type="match status" value="1"/>
</dbReference>
<evidence type="ECO:0000256" key="2">
    <source>
        <dbReference type="ARBA" id="ARBA00022771"/>
    </source>
</evidence>
<dbReference type="Gene3D" id="6.10.140.2220">
    <property type="match status" value="1"/>
</dbReference>
<evidence type="ECO:0000256" key="4">
    <source>
        <dbReference type="PROSITE-ProRule" id="PRU00134"/>
    </source>
</evidence>
<dbReference type="PROSITE" id="PS50865">
    <property type="entry name" value="ZF_MYND_2"/>
    <property type="match status" value="1"/>
</dbReference>
<keyword evidence="1" id="KW-0479">Metal-binding</keyword>
<accession>A0ABR1YL10</accession>
<feature type="region of interest" description="Disordered" evidence="5">
    <location>
        <begin position="63"/>
        <end position="94"/>
    </location>
</feature>
<feature type="compositionally biased region" description="Low complexity" evidence="5">
    <location>
        <begin position="63"/>
        <end position="78"/>
    </location>
</feature>
<feature type="compositionally biased region" description="Polar residues" evidence="5">
    <location>
        <begin position="1"/>
        <end position="10"/>
    </location>
</feature>
<name>A0ABR1YL10_9PEZI</name>
<sequence>MADTTTTTEACGSCGKTPASLQRCSRCRSERYCNRDCQKAHWKTHKKVCASNANANASANNASAAADGSASNADQASNTTNPTKRTSKNLDVNIPDPFTQLSTGTWLHGRSQRDVYKLLIDAYRMRAEDDYNLEGDVDMDSIMSGEVSTSIRPFKRFIKKIERRHRRLLPDWWCDGRRMDCEKAGMSRNNWEYLGCAIEKSDIMEHYGDHLMPMQLRMFAEAVIGRGPGGMSGATMMQMMMSAETGENRHVATIDWANGAIHGLD</sequence>
<keyword evidence="3" id="KW-0862">Zinc</keyword>
<dbReference type="InterPro" id="IPR002893">
    <property type="entry name" value="Znf_MYND"/>
</dbReference>
<dbReference type="PROSITE" id="PS01360">
    <property type="entry name" value="ZF_MYND_1"/>
    <property type="match status" value="1"/>
</dbReference>
<protein>
    <submittedName>
        <fullName evidence="7">MYND domain protein</fullName>
    </submittedName>
</protein>
<proteinExistence type="predicted"/>
<dbReference type="PANTHER" id="PTHR10237">
    <property type="entry name" value="DEFORMED EPIDERMAL AUTOREGULATORY FACTOR 1 HOMOLOG SUPPRESSIN"/>
    <property type="match status" value="1"/>
</dbReference>
<dbReference type="Pfam" id="PF01753">
    <property type="entry name" value="zf-MYND"/>
    <property type="match status" value="1"/>
</dbReference>
<dbReference type="PANTHER" id="PTHR10237:SF14">
    <property type="entry name" value="MYND-TYPE DOMAIN-CONTAINING PROTEIN"/>
    <property type="match status" value="1"/>
</dbReference>
<evidence type="ECO:0000256" key="1">
    <source>
        <dbReference type="ARBA" id="ARBA00022723"/>
    </source>
</evidence>
<keyword evidence="8" id="KW-1185">Reference proteome</keyword>
<dbReference type="Proteomes" id="UP001492380">
    <property type="component" value="Unassembled WGS sequence"/>
</dbReference>
<evidence type="ECO:0000313" key="8">
    <source>
        <dbReference type="Proteomes" id="UP001492380"/>
    </source>
</evidence>
<evidence type="ECO:0000259" key="6">
    <source>
        <dbReference type="PROSITE" id="PS50865"/>
    </source>
</evidence>
<gene>
    <name evidence="7" type="ORF">HDK90DRAFT_310618</name>
</gene>
<reference evidence="7 8" key="1">
    <citation type="submission" date="2024-04" db="EMBL/GenBank/DDBJ databases">
        <title>Phyllosticta paracitricarpa is synonymous to the EU quarantine fungus P. citricarpa based on phylogenomic analyses.</title>
        <authorList>
            <consortium name="Lawrence Berkeley National Laboratory"/>
            <person name="Van Ingen-Buijs V.A."/>
            <person name="Van Westerhoven A.C."/>
            <person name="Haridas S."/>
            <person name="Skiadas P."/>
            <person name="Martin F."/>
            <person name="Groenewald J.Z."/>
            <person name="Crous P.W."/>
            <person name="Seidl M.F."/>
        </authorList>
    </citation>
    <scope>NUCLEOTIDE SEQUENCE [LARGE SCALE GENOMIC DNA]</scope>
    <source>
        <strain evidence="7 8">CBS 123374</strain>
    </source>
</reference>
<organism evidence="7 8">
    <name type="scientific">Phyllosticta capitalensis</name>
    <dbReference type="NCBI Taxonomy" id="121624"/>
    <lineage>
        <taxon>Eukaryota</taxon>
        <taxon>Fungi</taxon>
        <taxon>Dikarya</taxon>
        <taxon>Ascomycota</taxon>
        <taxon>Pezizomycotina</taxon>
        <taxon>Dothideomycetes</taxon>
        <taxon>Dothideomycetes incertae sedis</taxon>
        <taxon>Botryosphaeriales</taxon>
        <taxon>Phyllostictaceae</taxon>
        <taxon>Phyllosticta</taxon>
    </lineage>
</organism>
<keyword evidence="2 4" id="KW-0863">Zinc-finger</keyword>
<comment type="caution">
    <text evidence="7">The sequence shown here is derived from an EMBL/GenBank/DDBJ whole genome shotgun (WGS) entry which is preliminary data.</text>
</comment>
<evidence type="ECO:0000256" key="5">
    <source>
        <dbReference type="SAM" id="MobiDB-lite"/>
    </source>
</evidence>
<evidence type="ECO:0000313" key="7">
    <source>
        <dbReference type="EMBL" id="KAK8232439.1"/>
    </source>
</evidence>
<feature type="domain" description="MYND-type" evidence="6">
    <location>
        <begin position="11"/>
        <end position="49"/>
    </location>
</feature>
<feature type="region of interest" description="Disordered" evidence="5">
    <location>
        <begin position="1"/>
        <end position="20"/>
    </location>
</feature>
<dbReference type="InterPro" id="IPR024119">
    <property type="entry name" value="TF_DEAF-1"/>
</dbReference>